<accession>A0AAQ3TSV9</accession>
<reference evidence="4 5" key="1">
    <citation type="submission" date="2024-02" db="EMBL/GenBank/DDBJ databases">
        <title>High-quality chromosome-scale genome assembly of Pensacola bahiagrass (Paspalum notatum Flugge var. saurae).</title>
        <authorList>
            <person name="Vega J.M."/>
            <person name="Podio M."/>
            <person name="Orjuela J."/>
            <person name="Siena L.A."/>
            <person name="Pessino S.C."/>
            <person name="Combes M.C."/>
            <person name="Mariac C."/>
            <person name="Albertini E."/>
            <person name="Pupilli F."/>
            <person name="Ortiz J.P.A."/>
            <person name="Leblanc O."/>
        </authorList>
    </citation>
    <scope>NUCLEOTIDE SEQUENCE [LARGE SCALE GENOMIC DNA]</scope>
    <source>
        <strain evidence="4">R1</strain>
        <tissue evidence="4">Leaf</tissue>
    </source>
</reference>
<dbReference type="PROSITE" id="PS00316">
    <property type="entry name" value="THAUMATIN_1"/>
    <property type="match status" value="1"/>
</dbReference>
<dbReference type="Proteomes" id="UP001341281">
    <property type="component" value="Chromosome 06"/>
</dbReference>
<evidence type="ECO:0000313" key="4">
    <source>
        <dbReference type="EMBL" id="WVZ78814.1"/>
    </source>
</evidence>
<protein>
    <recommendedName>
        <fullName evidence="6">Thaumatin-like protein</fullName>
    </recommendedName>
</protein>
<evidence type="ECO:0000256" key="2">
    <source>
        <dbReference type="ARBA" id="ARBA00023157"/>
    </source>
</evidence>
<proteinExistence type="inferred from homology"/>
<dbReference type="SUPFAM" id="SSF49870">
    <property type="entry name" value="Osmotin, thaumatin-like protein"/>
    <property type="match status" value="1"/>
</dbReference>
<keyword evidence="5" id="KW-1185">Reference proteome</keyword>
<dbReference type="AlphaFoldDB" id="A0AAQ3TSV9"/>
<dbReference type="InterPro" id="IPR017949">
    <property type="entry name" value="Thaumatin_CS"/>
</dbReference>
<dbReference type="InterPro" id="IPR037176">
    <property type="entry name" value="Osmotin/thaumatin-like_sf"/>
</dbReference>
<evidence type="ECO:0000256" key="1">
    <source>
        <dbReference type="ARBA" id="ARBA00010607"/>
    </source>
</evidence>
<evidence type="ECO:0008006" key="6">
    <source>
        <dbReference type="Google" id="ProtNLM"/>
    </source>
</evidence>
<dbReference type="SMART" id="SM00205">
    <property type="entry name" value="THN"/>
    <property type="match status" value="1"/>
</dbReference>
<dbReference type="Gene3D" id="2.60.110.10">
    <property type="entry name" value="Thaumatin"/>
    <property type="match status" value="1"/>
</dbReference>
<gene>
    <name evidence="4" type="ORF">U9M48_026464</name>
</gene>
<dbReference type="CDD" id="cd09218">
    <property type="entry name" value="TLP-PA"/>
    <property type="match status" value="1"/>
</dbReference>
<dbReference type="InterPro" id="IPR001938">
    <property type="entry name" value="Thaumatin"/>
</dbReference>
<evidence type="ECO:0000256" key="3">
    <source>
        <dbReference type="SAM" id="MobiDB-lite"/>
    </source>
</evidence>
<evidence type="ECO:0000313" key="5">
    <source>
        <dbReference type="Proteomes" id="UP001341281"/>
    </source>
</evidence>
<dbReference type="PANTHER" id="PTHR31048">
    <property type="entry name" value="OS03G0233200 PROTEIN"/>
    <property type="match status" value="1"/>
</dbReference>
<sequence length="379" mass="39383">MEFTTDTVLLLRTYEYVVPSNKDHVSTGTSVLSTVQCIFPSPVLLIVDIGRPASQPLPSNFLQRATNLFPQTLLRRLRLALPLPSLHSLNTPHEPHHTLTHATLSQSQPTPSSVDSGSNPAMAPAMRAGAAPLLLLLLALLLLSSGSASAASLALYNRCGETVWPGIQPSAGKELLARGGLELPPGRSAAIRLPAGWSGRVWGRQGCRFDASGRGRCATGDCGGVLYCNGAGGAPPATLAEVTLASTPAAQDFYDVSLVDGYNVAIAMTPVHGSGARCVPAGCVSDLNRVCPAGLAVRGEGSSGGRVVGCRSACAAFGAPQYCCTGQFGGPQQCKPTAFSRLFKAACPKAYSYAYDDPTSILTCSGGASYVVTFCPHHR</sequence>
<dbReference type="PROSITE" id="PS51367">
    <property type="entry name" value="THAUMATIN_2"/>
    <property type="match status" value="1"/>
</dbReference>
<name>A0AAQ3TSV9_PASNO</name>
<feature type="compositionally biased region" description="Polar residues" evidence="3">
    <location>
        <begin position="100"/>
        <end position="119"/>
    </location>
</feature>
<organism evidence="4 5">
    <name type="scientific">Paspalum notatum var. saurae</name>
    <dbReference type="NCBI Taxonomy" id="547442"/>
    <lineage>
        <taxon>Eukaryota</taxon>
        <taxon>Viridiplantae</taxon>
        <taxon>Streptophyta</taxon>
        <taxon>Embryophyta</taxon>
        <taxon>Tracheophyta</taxon>
        <taxon>Spermatophyta</taxon>
        <taxon>Magnoliopsida</taxon>
        <taxon>Liliopsida</taxon>
        <taxon>Poales</taxon>
        <taxon>Poaceae</taxon>
        <taxon>PACMAD clade</taxon>
        <taxon>Panicoideae</taxon>
        <taxon>Andropogonodae</taxon>
        <taxon>Paspaleae</taxon>
        <taxon>Paspalinae</taxon>
        <taxon>Paspalum</taxon>
    </lineage>
</organism>
<dbReference type="PRINTS" id="PR00347">
    <property type="entry name" value="THAUMATIN"/>
</dbReference>
<dbReference type="Pfam" id="PF00314">
    <property type="entry name" value="Thaumatin"/>
    <property type="match status" value="1"/>
</dbReference>
<dbReference type="EMBL" id="CP144750">
    <property type="protein sequence ID" value="WVZ78814.1"/>
    <property type="molecule type" value="Genomic_DNA"/>
</dbReference>
<keyword evidence="2" id="KW-1015">Disulfide bond</keyword>
<comment type="similarity">
    <text evidence="1">Belongs to the thaumatin family.</text>
</comment>
<dbReference type="FunFam" id="2.60.110.10:FF:000002">
    <property type="entry name" value="Thaumatin-like protein 1a"/>
    <property type="match status" value="1"/>
</dbReference>
<feature type="region of interest" description="Disordered" evidence="3">
    <location>
        <begin position="90"/>
        <end position="120"/>
    </location>
</feature>